<dbReference type="VEuPathDB" id="MicrosporidiaDB:THOM_2128"/>
<keyword evidence="2" id="KW-1185">Reference proteome</keyword>
<name>L7JU40_TRAHO</name>
<dbReference type="GO" id="GO:0004735">
    <property type="term" value="F:pyrroline-5-carboxylate reductase activity"/>
    <property type="evidence" value="ECO:0007669"/>
    <property type="project" value="UniProtKB-EC"/>
</dbReference>
<dbReference type="SUPFAM" id="SSF52047">
    <property type="entry name" value="RNI-like"/>
    <property type="match status" value="1"/>
</dbReference>
<dbReference type="AlphaFoldDB" id="L7JU40"/>
<accession>L7JU40</accession>
<evidence type="ECO:0000313" key="1">
    <source>
        <dbReference type="EMBL" id="ELQ74939.1"/>
    </source>
</evidence>
<dbReference type="EMBL" id="JH994006">
    <property type="protein sequence ID" value="ELQ74939.1"/>
    <property type="molecule type" value="Genomic_DNA"/>
</dbReference>
<gene>
    <name evidence="1" type="ORF">THOM_2128</name>
</gene>
<dbReference type="OMA" id="NDEAVHC"/>
<reference evidence="1 2" key="1">
    <citation type="journal article" date="2012" name="PLoS Pathog.">
        <title>The genome of the obligate intracellular parasite Trachipleistophora hominis: new insights into microsporidian genome dynamics and reductive evolution.</title>
        <authorList>
            <person name="Heinz E."/>
            <person name="Williams T.A."/>
            <person name="Nakjang S."/>
            <person name="Noel C.J."/>
            <person name="Swan D.C."/>
            <person name="Goldberg A.V."/>
            <person name="Harris S.R."/>
            <person name="Weinmaier T."/>
            <person name="Markert S."/>
            <person name="Becher D."/>
            <person name="Bernhardt J."/>
            <person name="Dagan T."/>
            <person name="Hacker C."/>
            <person name="Lucocq J.M."/>
            <person name="Schweder T."/>
            <person name="Rattei T."/>
            <person name="Hall N."/>
            <person name="Hirt R.P."/>
            <person name="Embley T.M."/>
        </authorList>
    </citation>
    <scope>NUCLEOTIDE SEQUENCE [LARGE SCALE GENOMIC DNA]</scope>
</reference>
<sequence>VTEDVNFKAQSLSKLLQKFKCLRNIKMRINFSNSIGKNVFNELLIPSLESLTIDSNALCKNFFKNAEKLCKLEDVDINWPTNFTADHIMTVLNGLTMLPELTELILDRISDAHEWQMLENCEDLSLLKIKAPIDFPLMMNVGSRLCQTLKDLFISLDISIIQSVRLIFIKLVLLSLEITSKNNDRSVNDEAVHCFMRNNFTKGINGTLEILTLQQSTSFDLTPLSRFYFPKINLYTS</sequence>
<feature type="non-terminal residue" evidence="1">
    <location>
        <position position="1"/>
    </location>
</feature>
<proteinExistence type="predicted"/>
<keyword evidence="1" id="KW-0560">Oxidoreductase</keyword>
<dbReference type="HOGENOM" id="CLU_1173115_0_0_1"/>
<organism evidence="1 2">
    <name type="scientific">Trachipleistophora hominis</name>
    <name type="common">Microsporidian parasite</name>
    <dbReference type="NCBI Taxonomy" id="72359"/>
    <lineage>
        <taxon>Eukaryota</taxon>
        <taxon>Fungi</taxon>
        <taxon>Fungi incertae sedis</taxon>
        <taxon>Microsporidia</taxon>
        <taxon>Pleistophoridae</taxon>
        <taxon>Trachipleistophora</taxon>
    </lineage>
</organism>
<dbReference type="InParanoid" id="L7JU40"/>
<protein>
    <submittedName>
        <fullName evidence="1">Pyrroline-5-carboxylate reductase</fullName>
        <ecNumber evidence="1">1.5.1.2</ecNumber>
    </submittedName>
</protein>
<evidence type="ECO:0000313" key="2">
    <source>
        <dbReference type="Proteomes" id="UP000011185"/>
    </source>
</evidence>
<dbReference type="Proteomes" id="UP000011185">
    <property type="component" value="Unassembled WGS sequence"/>
</dbReference>
<dbReference type="EC" id="1.5.1.2" evidence="1"/>